<dbReference type="EMBL" id="CAJNOC010005004">
    <property type="protein sequence ID" value="CAF1039823.1"/>
    <property type="molecule type" value="Genomic_DNA"/>
</dbReference>
<keyword evidence="3" id="KW-1185">Reference proteome</keyword>
<accession>A0A814JIM8</accession>
<proteinExistence type="predicted"/>
<evidence type="ECO:0000259" key="1">
    <source>
        <dbReference type="PROSITE" id="PS50994"/>
    </source>
</evidence>
<dbReference type="PANTHER" id="PTHR37984">
    <property type="entry name" value="PROTEIN CBG26694"/>
    <property type="match status" value="1"/>
</dbReference>
<dbReference type="InterPro" id="IPR050951">
    <property type="entry name" value="Retrovirus_Pol_polyprotein"/>
</dbReference>
<dbReference type="AlphaFoldDB" id="A0A814JIM8"/>
<dbReference type="InterPro" id="IPR041588">
    <property type="entry name" value="Integrase_H2C2"/>
</dbReference>
<dbReference type="InterPro" id="IPR012337">
    <property type="entry name" value="RNaseH-like_sf"/>
</dbReference>
<dbReference type="FunFam" id="3.30.420.10:FF:000032">
    <property type="entry name" value="Retrovirus-related Pol polyprotein from transposon 297-like Protein"/>
    <property type="match status" value="1"/>
</dbReference>
<dbReference type="InterPro" id="IPR001584">
    <property type="entry name" value="Integrase_cat-core"/>
</dbReference>
<protein>
    <recommendedName>
        <fullName evidence="1">Integrase catalytic domain-containing protein</fullName>
    </recommendedName>
</protein>
<dbReference type="PROSITE" id="PS50994">
    <property type="entry name" value="INTEGRASE"/>
    <property type="match status" value="1"/>
</dbReference>
<dbReference type="Gene3D" id="1.10.340.70">
    <property type="match status" value="1"/>
</dbReference>
<sequence length="392" mass="45222">MLAEYDKEIVNRKGSENKVADSLSRMEVNCVEYEKKNLAKFQREDEDLQKIFHKLGEKDKFGRYFLKDNVLCKKYKKYPDKILVPKKLVESVLSTCHDGLSGGHLGFKKTYAKVKQSYLWNNMLRDTSKWIRSCKVCAQIKNPKPKRANLIPIEGATKPFDMVGVDILGPLPETGRRNKYIVIFTDYLSKWAEALATDRIDAKTIAKILLNLVITRHSVPGKLLSDQGRQFLAALVKEVCEYMNIKKLSTTPYHPECNGQTERFNKTICQILSTYCNDHQSDWDEFLDVSLFAYRVSPHETTFKSPFELLYGRNPRLPGESSKYVDAKYDAKFTGVRFNVNDNVRLNSPATRQGLTHKLRNDKWKGPFKIVKVMNNNNVELDIGNEKRKLCM</sequence>
<dbReference type="Gene3D" id="3.30.420.10">
    <property type="entry name" value="Ribonuclease H-like superfamily/Ribonuclease H"/>
    <property type="match status" value="1"/>
</dbReference>
<name>A0A814JIM8_9BILA</name>
<dbReference type="GO" id="GO:0003676">
    <property type="term" value="F:nucleic acid binding"/>
    <property type="evidence" value="ECO:0007669"/>
    <property type="project" value="InterPro"/>
</dbReference>
<dbReference type="PANTHER" id="PTHR37984:SF15">
    <property type="entry name" value="INTEGRASE CATALYTIC DOMAIN-CONTAINING PROTEIN"/>
    <property type="match status" value="1"/>
</dbReference>
<dbReference type="GO" id="GO:0015074">
    <property type="term" value="P:DNA integration"/>
    <property type="evidence" value="ECO:0007669"/>
    <property type="project" value="InterPro"/>
</dbReference>
<dbReference type="OrthoDB" id="10030726at2759"/>
<dbReference type="Pfam" id="PF17921">
    <property type="entry name" value="Integrase_H2C2"/>
    <property type="match status" value="1"/>
</dbReference>
<dbReference type="Pfam" id="PF00665">
    <property type="entry name" value="rve"/>
    <property type="match status" value="1"/>
</dbReference>
<gene>
    <name evidence="2" type="ORF">OXX778_LOCUS18292</name>
</gene>
<evidence type="ECO:0000313" key="2">
    <source>
        <dbReference type="EMBL" id="CAF1039823.1"/>
    </source>
</evidence>
<dbReference type="Proteomes" id="UP000663879">
    <property type="component" value="Unassembled WGS sequence"/>
</dbReference>
<dbReference type="FunFam" id="1.10.340.70:FF:000001">
    <property type="entry name" value="Retrovirus-related Pol polyprotein from transposon gypsy-like Protein"/>
    <property type="match status" value="1"/>
</dbReference>
<feature type="domain" description="Integrase catalytic" evidence="1">
    <location>
        <begin position="155"/>
        <end position="314"/>
    </location>
</feature>
<reference evidence="2" key="1">
    <citation type="submission" date="2021-02" db="EMBL/GenBank/DDBJ databases">
        <authorList>
            <person name="Nowell W R."/>
        </authorList>
    </citation>
    <scope>NUCLEOTIDE SEQUENCE</scope>
    <source>
        <strain evidence="2">Ploen Becks lab</strain>
    </source>
</reference>
<dbReference type="SUPFAM" id="SSF53098">
    <property type="entry name" value="Ribonuclease H-like"/>
    <property type="match status" value="1"/>
</dbReference>
<evidence type="ECO:0000313" key="3">
    <source>
        <dbReference type="Proteomes" id="UP000663879"/>
    </source>
</evidence>
<dbReference type="InterPro" id="IPR036397">
    <property type="entry name" value="RNaseH_sf"/>
</dbReference>
<comment type="caution">
    <text evidence="2">The sequence shown here is derived from an EMBL/GenBank/DDBJ whole genome shotgun (WGS) entry which is preliminary data.</text>
</comment>
<organism evidence="2 3">
    <name type="scientific">Brachionus calyciflorus</name>
    <dbReference type="NCBI Taxonomy" id="104777"/>
    <lineage>
        <taxon>Eukaryota</taxon>
        <taxon>Metazoa</taxon>
        <taxon>Spiralia</taxon>
        <taxon>Gnathifera</taxon>
        <taxon>Rotifera</taxon>
        <taxon>Eurotatoria</taxon>
        <taxon>Monogononta</taxon>
        <taxon>Pseudotrocha</taxon>
        <taxon>Ploima</taxon>
        <taxon>Brachionidae</taxon>
        <taxon>Brachionus</taxon>
    </lineage>
</organism>